<evidence type="ECO:0000313" key="2">
    <source>
        <dbReference type="Proteomes" id="UP001157138"/>
    </source>
</evidence>
<proteinExistence type="predicted"/>
<dbReference type="EMBL" id="BSPW01000005">
    <property type="protein sequence ID" value="GLT16438.1"/>
    <property type="molecule type" value="Genomic_DNA"/>
</dbReference>
<sequence length="46" mass="5630">MIYLDKILTWVTYEEDYRKIKYTDNHCYNKENSMPVNIGFTNGFFN</sequence>
<accession>A0ABQ6ETE6</accession>
<dbReference type="Proteomes" id="UP001157138">
    <property type="component" value="Unassembled WGS sequence"/>
</dbReference>
<evidence type="ECO:0000313" key="1">
    <source>
        <dbReference type="EMBL" id="GLT16438.1"/>
    </source>
</evidence>
<reference evidence="2" key="1">
    <citation type="journal article" date="2019" name="Int. J. Syst. Evol. Microbiol.">
        <title>The Global Catalogue of Microorganisms (GCM) 10K type strain sequencing project: providing services to taxonomists for standard genome sequencing and annotation.</title>
        <authorList>
            <consortium name="The Broad Institute Genomics Platform"/>
            <consortium name="The Broad Institute Genome Sequencing Center for Infectious Disease"/>
            <person name="Wu L."/>
            <person name="Ma J."/>
        </authorList>
    </citation>
    <scope>NUCLEOTIDE SEQUENCE [LARGE SCALE GENOMIC DNA]</scope>
    <source>
        <strain evidence="2">NBRC 108723</strain>
    </source>
</reference>
<protein>
    <submittedName>
        <fullName evidence="1">Uncharacterized protein</fullName>
    </submittedName>
</protein>
<keyword evidence="2" id="KW-1185">Reference proteome</keyword>
<name>A0ABQ6ETE6_9VIBR</name>
<gene>
    <name evidence="1" type="ORF">GCM10007938_02140</name>
</gene>
<comment type="caution">
    <text evidence="1">The sequence shown here is derived from an EMBL/GenBank/DDBJ whole genome shotgun (WGS) entry which is preliminary data.</text>
</comment>
<organism evidence="1 2">
    <name type="scientific">Vibrio zhanjiangensis</name>
    <dbReference type="NCBI Taxonomy" id="1046128"/>
    <lineage>
        <taxon>Bacteria</taxon>
        <taxon>Pseudomonadati</taxon>
        <taxon>Pseudomonadota</taxon>
        <taxon>Gammaproteobacteria</taxon>
        <taxon>Vibrionales</taxon>
        <taxon>Vibrionaceae</taxon>
        <taxon>Vibrio</taxon>
    </lineage>
</organism>